<keyword evidence="7 8" id="KW-0472">Membrane</keyword>
<organism evidence="9 10">
    <name type="scientific">Candidatus Sungbacteria bacterium RIFCSPHIGHO2_01_FULL_47_32</name>
    <dbReference type="NCBI Taxonomy" id="1802264"/>
    <lineage>
        <taxon>Bacteria</taxon>
        <taxon>Candidatus Sungiibacteriota</taxon>
    </lineage>
</organism>
<accession>A0A1G2K4C0</accession>
<dbReference type="Pfam" id="PF01594">
    <property type="entry name" value="AI-2E_transport"/>
    <property type="match status" value="1"/>
</dbReference>
<evidence type="ECO:0000313" key="9">
    <source>
        <dbReference type="EMBL" id="OGZ94235.1"/>
    </source>
</evidence>
<evidence type="ECO:0000256" key="7">
    <source>
        <dbReference type="ARBA" id="ARBA00023136"/>
    </source>
</evidence>
<feature type="transmembrane region" description="Helical" evidence="8">
    <location>
        <begin position="12"/>
        <end position="33"/>
    </location>
</feature>
<dbReference type="EMBL" id="MHQC01000039">
    <property type="protein sequence ID" value="OGZ94235.1"/>
    <property type="molecule type" value="Genomic_DNA"/>
</dbReference>
<comment type="similarity">
    <text evidence="2">Belongs to the autoinducer-2 exporter (AI-2E) (TC 2.A.86) family.</text>
</comment>
<keyword evidence="5 8" id="KW-0812">Transmembrane</keyword>
<evidence type="ECO:0000256" key="8">
    <source>
        <dbReference type="SAM" id="Phobius"/>
    </source>
</evidence>
<feature type="transmembrane region" description="Helical" evidence="8">
    <location>
        <begin position="250"/>
        <end position="282"/>
    </location>
</feature>
<dbReference type="GO" id="GO:0005886">
    <property type="term" value="C:plasma membrane"/>
    <property type="evidence" value="ECO:0007669"/>
    <property type="project" value="UniProtKB-SubCell"/>
</dbReference>
<evidence type="ECO:0000256" key="6">
    <source>
        <dbReference type="ARBA" id="ARBA00022989"/>
    </source>
</evidence>
<comment type="caution">
    <text evidence="9">The sequence shown here is derived from an EMBL/GenBank/DDBJ whole genome shotgun (WGS) entry which is preliminary data.</text>
</comment>
<dbReference type="AlphaFoldDB" id="A0A1G2K4C0"/>
<reference evidence="9 10" key="1">
    <citation type="journal article" date="2016" name="Nat. Commun.">
        <title>Thousands of microbial genomes shed light on interconnected biogeochemical processes in an aquifer system.</title>
        <authorList>
            <person name="Anantharaman K."/>
            <person name="Brown C.T."/>
            <person name="Hug L.A."/>
            <person name="Sharon I."/>
            <person name="Castelle C.J."/>
            <person name="Probst A.J."/>
            <person name="Thomas B.C."/>
            <person name="Singh A."/>
            <person name="Wilkins M.J."/>
            <person name="Karaoz U."/>
            <person name="Brodie E.L."/>
            <person name="Williams K.H."/>
            <person name="Hubbard S.S."/>
            <person name="Banfield J.F."/>
        </authorList>
    </citation>
    <scope>NUCLEOTIDE SEQUENCE [LARGE SCALE GENOMIC DNA]</scope>
</reference>
<gene>
    <name evidence="9" type="ORF">A2633_05480</name>
</gene>
<dbReference type="GO" id="GO:0055085">
    <property type="term" value="P:transmembrane transport"/>
    <property type="evidence" value="ECO:0007669"/>
    <property type="project" value="TreeGrafter"/>
</dbReference>
<proteinExistence type="inferred from homology"/>
<evidence type="ECO:0008006" key="11">
    <source>
        <dbReference type="Google" id="ProtNLM"/>
    </source>
</evidence>
<evidence type="ECO:0000313" key="10">
    <source>
        <dbReference type="Proteomes" id="UP000177152"/>
    </source>
</evidence>
<evidence type="ECO:0000256" key="4">
    <source>
        <dbReference type="ARBA" id="ARBA00022475"/>
    </source>
</evidence>
<comment type="subcellular location">
    <subcellularLocation>
        <location evidence="1">Cell membrane</location>
        <topology evidence="1">Multi-pass membrane protein</topology>
    </subcellularLocation>
</comment>
<dbReference type="PANTHER" id="PTHR21716:SF53">
    <property type="entry name" value="PERMEASE PERM-RELATED"/>
    <property type="match status" value="1"/>
</dbReference>
<keyword evidence="3" id="KW-0813">Transport</keyword>
<protein>
    <recommendedName>
        <fullName evidence="11">AI-2E family transporter</fullName>
    </recommendedName>
</protein>
<keyword evidence="4" id="KW-1003">Cell membrane</keyword>
<evidence type="ECO:0000256" key="3">
    <source>
        <dbReference type="ARBA" id="ARBA00022448"/>
    </source>
</evidence>
<evidence type="ECO:0000256" key="5">
    <source>
        <dbReference type="ARBA" id="ARBA00022692"/>
    </source>
</evidence>
<dbReference type="Proteomes" id="UP000177152">
    <property type="component" value="Unassembled WGS sequence"/>
</dbReference>
<feature type="transmembrane region" description="Helical" evidence="8">
    <location>
        <begin position="153"/>
        <end position="173"/>
    </location>
</feature>
<name>A0A1G2K4C0_9BACT</name>
<feature type="transmembrane region" description="Helical" evidence="8">
    <location>
        <begin position="213"/>
        <end position="244"/>
    </location>
</feature>
<evidence type="ECO:0000256" key="1">
    <source>
        <dbReference type="ARBA" id="ARBA00004651"/>
    </source>
</evidence>
<dbReference type="PANTHER" id="PTHR21716">
    <property type="entry name" value="TRANSMEMBRANE PROTEIN"/>
    <property type="match status" value="1"/>
</dbReference>
<sequence>MPTKQPTHPIDISYKVFVKFFLVVGTAVILYIVSDILVSVFFAVVIASAIEPAILWFKRYKVPRVLGVIIIYLTVLLIFTGIFLLLIPILVDEYRSFDSAIIATYQARLFSELRTLNNVPFFGFLSDNAELVIENGYTQIGQITGSAVGVASAIFGGLFSLIILAVVSFYLAAQEEGIENFLRLVTPLEYETYIIDLWTRSQIKMGQWLRAQLLLGVLIGVMVFISLTLLGVQYALLLAILAVMFEIIPIIGPILAAAPGVFMAFLQTPLLGLITVIVYFFIQQIESHLIVPVVMKRAIGLNPLVVIIALLVGAKLGGILGLLIAVPLASALVEFVVDIDKKKRGLFQEAHPTVV</sequence>
<evidence type="ECO:0000256" key="2">
    <source>
        <dbReference type="ARBA" id="ARBA00009773"/>
    </source>
</evidence>
<dbReference type="InterPro" id="IPR002549">
    <property type="entry name" value="AI-2E-like"/>
</dbReference>
<feature type="transmembrane region" description="Helical" evidence="8">
    <location>
        <begin position="69"/>
        <end position="91"/>
    </location>
</feature>
<keyword evidence="6 8" id="KW-1133">Transmembrane helix</keyword>